<keyword evidence="6" id="KW-0238">DNA-binding</keyword>
<dbReference type="GO" id="GO:0005737">
    <property type="term" value="C:cytoplasm"/>
    <property type="evidence" value="ECO:0007669"/>
    <property type="project" value="UniProtKB-SubCell"/>
</dbReference>
<dbReference type="Proteomes" id="UP000678228">
    <property type="component" value="Unassembled WGS sequence"/>
</dbReference>
<accession>A0A940WUT3</accession>
<dbReference type="InterPro" id="IPR011006">
    <property type="entry name" value="CheY-like_superfamily"/>
</dbReference>
<dbReference type="InterPro" id="IPR018060">
    <property type="entry name" value="HTH_AraC"/>
</dbReference>
<dbReference type="Gene3D" id="3.40.50.2300">
    <property type="match status" value="1"/>
</dbReference>
<keyword evidence="4" id="KW-0902">Two-component regulatory system</keyword>
<dbReference type="PROSITE" id="PS01124">
    <property type="entry name" value="HTH_ARAC_FAMILY_2"/>
    <property type="match status" value="1"/>
</dbReference>
<dbReference type="GO" id="GO:0000160">
    <property type="term" value="P:phosphorelay signal transduction system"/>
    <property type="evidence" value="ECO:0007669"/>
    <property type="project" value="UniProtKB-KW"/>
</dbReference>
<dbReference type="InterPro" id="IPR001789">
    <property type="entry name" value="Sig_transdc_resp-reg_receiver"/>
</dbReference>
<sequence>MKKVFLIDDEKVIRQGIASSIEWQKEGFIYCGDAQDGELALPLIEKHQPDIVITDIKMPFMDGLQLSRVLRENMPWIKIIILSGHDEFEYAQEAVRIQVSEYCLKPLDSADLLSILHKVSLQIDEELKAKQQLNELKNQALKHVSISQNNFLQELCEGIHTAADAIKLASQLKLELASSHYYLLIIEWVRKNIDLTNWIQENYSCLTYNRNENESIYIMKGNSKQQLENESKAIREKLLLESGSLIFGFGKIKNRIQGIAESFEEATTMKNHSAPIDSGITMKNPTLIGNINSDLHLINRNELIFFLKYGQSDRLADFCKKYSSYLESTAILTPFIIYYFIMDFTITVLQYVKEQDSPSSKIIEEISLIEMKAGSINEYSEILEYMESVLHLYLQYRNQTNSKFSSIIQQVKDYVEEQYSDSSLSLQLIAKKVNVSASYLSHMFSQETGETLIEYLTKTRIERAKELLKTTNDKTFEIAHKVGYSDSHYFCHSFKKMTGMTTKQFRLHDVMMS</sequence>
<dbReference type="SUPFAM" id="SSF52172">
    <property type="entry name" value="CheY-like"/>
    <property type="match status" value="1"/>
</dbReference>
<gene>
    <name evidence="11" type="ORF">J7W16_06960</name>
</gene>
<dbReference type="GO" id="GO:0043565">
    <property type="term" value="F:sequence-specific DNA binding"/>
    <property type="evidence" value="ECO:0007669"/>
    <property type="project" value="InterPro"/>
</dbReference>
<name>A0A940WUT3_9BACI</name>
<protein>
    <submittedName>
        <fullName evidence="11">Response regulator</fullName>
    </submittedName>
</protein>
<dbReference type="Gene3D" id="1.10.10.60">
    <property type="entry name" value="Homeodomain-like"/>
    <property type="match status" value="2"/>
</dbReference>
<evidence type="ECO:0000259" key="9">
    <source>
        <dbReference type="PROSITE" id="PS01124"/>
    </source>
</evidence>
<dbReference type="GO" id="GO:0003700">
    <property type="term" value="F:DNA-binding transcription factor activity"/>
    <property type="evidence" value="ECO:0007669"/>
    <property type="project" value="InterPro"/>
</dbReference>
<dbReference type="CDD" id="cd17536">
    <property type="entry name" value="REC_YesN-like"/>
    <property type="match status" value="1"/>
</dbReference>
<evidence type="ECO:0000256" key="8">
    <source>
        <dbReference type="PROSITE-ProRule" id="PRU00169"/>
    </source>
</evidence>
<evidence type="ECO:0000256" key="4">
    <source>
        <dbReference type="ARBA" id="ARBA00023012"/>
    </source>
</evidence>
<dbReference type="Pfam" id="PF00072">
    <property type="entry name" value="Response_reg"/>
    <property type="match status" value="1"/>
</dbReference>
<keyword evidence="7" id="KW-0804">Transcription</keyword>
<reference evidence="11" key="1">
    <citation type="submission" date="2021-03" db="EMBL/GenBank/DDBJ databases">
        <title>Bacillus suaedae sp. nov., isolated from Suaeda aralocaspica.</title>
        <authorList>
            <person name="Lei R.F.R."/>
        </authorList>
    </citation>
    <scope>NUCLEOTIDE SEQUENCE</scope>
    <source>
        <strain evidence="11">YZJH907-2</strain>
    </source>
</reference>
<evidence type="ECO:0000313" key="11">
    <source>
        <dbReference type="EMBL" id="MBP3950872.1"/>
    </source>
</evidence>
<evidence type="ECO:0000256" key="2">
    <source>
        <dbReference type="ARBA" id="ARBA00022490"/>
    </source>
</evidence>
<dbReference type="EMBL" id="JAGKSQ010000002">
    <property type="protein sequence ID" value="MBP3950872.1"/>
    <property type="molecule type" value="Genomic_DNA"/>
</dbReference>
<dbReference type="AlphaFoldDB" id="A0A940WUT3"/>
<dbReference type="SUPFAM" id="SSF46689">
    <property type="entry name" value="Homeodomain-like"/>
    <property type="match status" value="2"/>
</dbReference>
<evidence type="ECO:0000256" key="3">
    <source>
        <dbReference type="ARBA" id="ARBA00022553"/>
    </source>
</evidence>
<keyword evidence="3 8" id="KW-0597">Phosphoprotein</keyword>
<dbReference type="Pfam" id="PF12833">
    <property type="entry name" value="HTH_18"/>
    <property type="match status" value="1"/>
</dbReference>
<keyword evidence="12" id="KW-1185">Reference proteome</keyword>
<evidence type="ECO:0000256" key="6">
    <source>
        <dbReference type="ARBA" id="ARBA00023125"/>
    </source>
</evidence>
<organism evidence="11 12">
    <name type="scientific">Halalkalibacter suaedae</name>
    <dbReference type="NCBI Taxonomy" id="2822140"/>
    <lineage>
        <taxon>Bacteria</taxon>
        <taxon>Bacillati</taxon>
        <taxon>Bacillota</taxon>
        <taxon>Bacilli</taxon>
        <taxon>Bacillales</taxon>
        <taxon>Bacillaceae</taxon>
        <taxon>Halalkalibacter</taxon>
    </lineage>
</organism>
<dbReference type="PROSITE" id="PS50110">
    <property type="entry name" value="RESPONSE_REGULATORY"/>
    <property type="match status" value="1"/>
</dbReference>
<keyword evidence="2" id="KW-0963">Cytoplasm</keyword>
<dbReference type="SMART" id="SM00342">
    <property type="entry name" value="HTH_ARAC"/>
    <property type="match status" value="1"/>
</dbReference>
<feature type="domain" description="Response regulatory" evidence="10">
    <location>
        <begin position="3"/>
        <end position="120"/>
    </location>
</feature>
<feature type="domain" description="HTH araC/xylS-type" evidence="9">
    <location>
        <begin position="409"/>
        <end position="508"/>
    </location>
</feature>
<evidence type="ECO:0000256" key="1">
    <source>
        <dbReference type="ARBA" id="ARBA00004496"/>
    </source>
</evidence>
<evidence type="ECO:0000313" key="12">
    <source>
        <dbReference type="Proteomes" id="UP000678228"/>
    </source>
</evidence>
<comment type="subcellular location">
    <subcellularLocation>
        <location evidence="1">Cytoplasm</location>
    </subcellularLocation>
</comment>
<dbReference type="SMART" id="SM00448">
    <property type="entry name" value="REC"/>
    <property type="match status" value="1"/>
</dbReference>
<dbReference type="RefSeq" id="WP_210596545.1">
    <property type="nucleotide sequence ID" value="NZ_JAGKSQ010000002.1"/>
</dbReference>
<dbReference type="PANTHER" id="PTHR42713">
    <property type="entry name" value="HISTIDINE KINASE-RELATED"/>
    <property type="match status" value="1"/>
</dbReference>
<proteinExistence type="predicted"/>
<evidence type="ECO:0000256" key="7">
    <source>
        <dbReference type="ARBA" id="ARBA00023163"/>
    </source>
</evidence>
<keyword evidence="5" id="KW-0805">Transcription regulation</keyword>
<evidence type="ECO:0000256" key="5">
    <source>
        <dbReference type="ARBA" id="ARBA00023015"/>
    </source>
</evidence>
<dbReference type="InterPro" id="IPR051552">
    <property type="entry name" value="HptR"/>
</dbReference>
<dbReference type="InterPro" id="IPR009057">
    <property type="entry name" value="Homeodomain-like_sf"/>
</dbReference>
<evidence type="ECO:0000259" key="10">
    <source>
        <dbReference type="PROSITE" id="PS50110"/>
    </source>
</evidence>
<comment type="caution">
    <text evidence="11">The sequence shown here is derived from an EMBL/GenBank/DDBJ whole genome shotgun (WGS) entry which is preliminary data.</text>
</comment>
<feature type="modified residue" description="4-aspartylphosphate" evidence="8">
    <location>
        <position position="55"/>
    </location>
</feature>
<dbReference type="PANTHER" id="PTHR42713:SF3">
    <property type="entry name" value="TRANSCRIPTIONAL REGULATORY PROTEIN HPTR"/>
    <property type="match status" value="1"/>
</dbReference>